<sequence length="252" mass="25788">MSDQYPPQQPGFQPQGGPTSPNPYDPSSQQASQPYGQPTPNPSYGQSAAQPYGQPAAQPYGQQAPSPYGQPAAQPYGQQAPSPYGQPAAQPYGQPTLQPYGQPAGPYGPSGPQRPGAATGASVLGIVSGSLGIIAGFIYIAAISAIQAVASALGANGGLTILLSYVQAFGTFIAAVALLVGGIMFLKGKGYPVLLYGAFGQAALVMLGLISSLMNKYANTNGLTYLSPIIGLGLAGFTIYLMFTPAAKQWKQ</sequence>
<feature type="region of interest" description="Disordered" evidence="1">
    <location>
        <begin position="1"/>
        <end position="114"/>
    </location>
</feature>
<keyword evidence="2" id="KW-0812">Transmembrane</keyword>
<dbReference type="AlphaFoldDB" id="A0A3S4W511"/>
<keyword evidence="2" id="KW-1133">Transmembrane helix</keyword>
<protein>
    <submittedName>
        <fullName evidence="3">Probable hemoglobin and hemoglobin-haptoglobin-binding protein 3</fullName>
    </submittedName>
</protein>
<dbReference type="RefSeq" id="WP_061787404.1">
    <property type="nucleotide sequence ID" value="NZ_CP128406.1"/>
</dbReference>
<name>A0A3S4W511_9ACTN</name>
<reference evidence="3 4" key="1">
    <citation type="submission" date="2018-12" db="EMBL/GenBank/DDBJ databases">
        <authorList>
            <consortium name="Pathogen Informatics"/>
        </authorList>
    </citation>
    <scope>NUCLEOTIDE SEQUENCE [LARGE SCALE GENOMIC DNA]</scope>
    <source>
        <strain evidence="3 4">NCTC12967</strain>
    </source>
</reference>
<feature type="transmembrane region" description="Helical" evidence="2">
    <location>
        <begin position="162"/>
        <end position="186"/>
    </location>
</feature>
<keyword evidence="2" id="KW-0472">Membrane</keyword>
<dbReference type="EMBL" id="LR134406">
    <property type="protein sequence ID" value="VEH68862.1"/>
    <property type="molecule type" value="Genomic_DNA"/>
</dbReference>
<feature type="transmembrane region" description="Helical" evidence="2">
    <location>
        <begin position="225"/>
        <end position="243"/>
    </location>
</feature>
<evidence type="ECO:0000313" key="4">
    <source>
        <dbReference type="Proteomes" id="UP000273044"/>
    </source>
</evidence>
<dbReference type="Proteomes" id="UP000273044">
    <property type="component" value="Chromosome"/>
</dbReference>
<gene>
    <name evidence="3" type="ORF">NCTC12967_00124</name>
</gene>
<feature type="transmembrane region" description="Helical" evidence="2">
    <location>
        <begin position="193"/>
        <end position="213"/>
    </location>
</feature>
<feature type="transmembrane region" description="Helical" evidence="2">
    <location>
        <begin position="123"/>
        <end position="150"/>
    </location>
</feature>
<dbReference type="GeneID" id="64408519"/>
<feature type="compositionally biased region" description="Low complexity" evidence="1">
    <location>
        <begin position="45"/>
        <end position="113"/>
    </location>
</feature>
<evidence type="ECO:0000256" key="2">
    <source>
        <dbReference type="SAM" id="Phobius"/>
    </source>
</evidence>
<evidence type="ECO:0000313" key="3">
    <source>
        <dbReference type="EMBL" id="VEH68862.1"/>
    </source>
</evidence>
<proteinExistence type="predicted"/>
<evidence type="ECO:0000256" key="1">
    <source>
        <dbReference type="SAM" id="MobiDB-lite"/>
    </source>
</evidence>
<feature type="compositionally biased region" description="Low complexity" evidence="1">
    <location>
        <begin position="1"/>
        <end position="18"/>
    </location>
</feature>
<organism evidence="3 4">
    <name type="scientific">Arachnia propionica</name>
    <dbReference type="NCBI Taxonomy" id="1750"/>
    <lineage>
        <taxon>Bacteria</taxon>
        <taxon>Bacillati</taxon>
        <taxon>Actinomycetota</taxon>
        <taxon>Actinomycetes</taxon>
        <taxon>Propionibacteriales</taxon>
        <taxon>Propionibacteriaceae</taxon>
        <taxon>Arachnia</taxon>
    </lineage>
</organism>
<accession>A0A3S4W511</accession>
<feature type="compositionally biased region" description="Polar residues" evidence="1">
    <location>
        <begin position="25"/>
        <end position="44"/>
    </location>
</feature>
<keyword evidence="4" id="KW-1185">Reference proteome</keyword>